<reference evidence="2" key="1">
    <citation type="submission" date="2015-10" db="EMBL/GenBank/DDBJ databases">
        <authorList>
            <person name="Gilbert D.G."/>
        </authorList>
    </citation>
    <scope>NUCLEOTIDE SEQUENCE</scope>
    <source>
        <strain evidence="2">Phyl III-seqv23</strain>
    </source>
</reference>
<gene>
    <name evidence="2" type="ORF">RUN39_v1_2290017</name>
</gene>
<sequence length="63" mass="6078">MLALAGCAPGGNPNDSDAPASTANNDPGAVPVGNVASNGGNVVTQTGKTVSDLGTSSARHRCR</sequence>
<proteinExistence type="predicted"/>
<feature type="compositionally biased region" description="Polar residues" evidence="1">
    <location>
        <begin position="44"/>
        <end position="57"/>
    </location>
</feature>
<protein>
    <submittedName>
        <fullName evidence="2">Uncharacterized protein</fullName>
    </submittedName>
</protein>
<feature type="compositionally biased region" description="Low complexity" evidence="1">
    <location>
        <begin position="28"/>
        <end position="43"/>
    </location>
</feature>
<feature type="region of interest" description="Disordered" evidence="1">
    <location>
        <begin position="1"/>
        <end position="63"/>
    </location>
</feature>
<evidence type="ECO:0000256" key="1">
    <source>
        <dbReference type="SAM" id="MobiDB-lite"/>
    </source>
</evidence>
<dbReference type="EMBL" id="LN899819">
    <property type="protein sequence ID" value="CUV15778.1"/>
    <property type="molecule type" value="Genomic_DNA"/>
</dbReference>
<evidence type="ECO:0000313" key="2">
    <source>
        <dbReference type="EMBL" id="CUV15778.1"/>
    </source>
</evidence>
<organism evidence="2">
    <name type="scientific">Ralstonia solanacearum</name>
    <name type="common">Pseudomonas solanacearum</name>
    <dbReference type="NCBI Taxonomy" id="305"/>
    <lineage>
        <taxon>Bacteria</taxon>
        <taxon>Pseudomonadati</taxon>
        <taxon>Pseudomonadota</taxon>
        <taxon>Betaproteobacteria</taxon>
        <taxon>Burkholderiales</taxon>
        <taxon>Burkholderiaceae</taxon>
        <taxon>Ralstonia</taxon>
        <taxon>Ralstonia solanacearum species complex</taxon>
    </lineage>
</organism>
<dbReference type="AlphaFoldDB" id="A0A0S4U0J8"/>
<feature type="compositionally biased region" description="Polar residues" evidence="1">
    <location>
        <begin position="13"/>
        <end position="25"/>
    </location>
</feature>
<accession>A0A0S4U0J8</accession>
<name>A0A0S4U0J8_RALSL</name>